<keyword evidence="2" id="KW-1185">Reference proteome</keyword>
<accession>A0ACB7RNQ5</accession>
<protein>
    <submittedName>
        <fullName evidence="1">Uncharacterized protein</fullName>
    </submittedName>
</protein>
<dbReference type="EMBL" id="CM023488">
    <property type="protein sequence ID" value="KAH6923457.1"/>
    <property type="molecule type" value="Genomic_DNA"/>
</dbReference>
<proteinExistence type="predicted"/>
<reference evidence="1" key="1">
    <citation type="submission" date="2020-05" db="EMBL/GenBank/DDBJ databases">
        <title>Large-scale comparative analyses of tick genomes elucidate their genetic diversity and vector capacities.</title>
        <authorList>
            <person name="Jia N."/>
            <person name="Wang J."/>
            <person name="Shi W."/>
            <person name="Du L."/>
            <person name="Sun Y."/>
            <person name="Zhan W."/>
            <person name="Jiang J."/>
            <person name="Wang Q."/>
            <person name="Zhang B."/>
            <person name="Ji P."/>
            <person name="Sakyi L.B."/>
            <person name="Cui X."/>
            <person name="Yuan T."/>
            <person name="Jiang B."/>
            <person name="Yang W."/>
            <person name="Lam T.T.-Y."/>
            <person name="Chang Q."/>
            <person name="Ding S."/>
            <person name="Wang X."/>
            <person name="Zhu J."/>
            <person name="Ruan X."/>
            <person name="Zhao L."/>
            <person name="Wei J."/>
            <person name="Que T."/>
            <person name="Du C."/>
            <person name="Cheng J."/>
            <person name="Dai P."/>
            <person name="Han X."/>
            <person name="Huang E."/>
            <person name="Gao Y."/>
            <person name="Liu J."/>
            <person name="Shao H."/>
            <person name="Ye R."/>
            <person name="Li L."/>
            <person name="Wei W."/>
            <person name="Wang X."/>
            <person name="Wang C."/>
            <person name="Yang T."/>
            <person name="Huo Q."/>
            <person name="Li W."/>
            <person name="Guo W."/>
            <person name="Chen H."/>
            <person name="Zhou L."/>
            <person name="Ni X."/>
            <person name="Tian J."/>
            <person name="Zhou Y."/>
            <person name="Sheng Y."/>
            <person name="Liu T."/>
            <person name="Pan Y."/>
            <person name="Xia L."/>
            <person name="Li J."/>
            <person name="Zhao F."/>
            <person name="Cao W."/>
        </authorList>
    </citation>
    <scope>NUCLEOTIDE SEQUENCE</scope>
    <source>
        <strain evidence="1">Hyas-2018</strain>
    </source>
</reference>
<gene>
    <name evidence="1" type="ORF">HPB50_001278</name>
</gene>
<sequence>MNHEGAAMMAGERSRPVEPLVPFKVQPFYTVMAQLVRPRKLTTTGNSVFQSKSFKFMFEAQHVNEIRSSLTRNAAGIHEFKVQVHLRFRLLDASPEQEDSYPSDLAVVVNGRYIELPKPVHSNVPGKAGLPINIVFSCLVSHQAANTVRVEWCPVLGQEFAVGVFLVRKLSVRTLLALIRHRSVQQTREMVKQKLKLRACDDNVSIPSYHVSLLCPLSKARITLPCRADSCTHLECFDAFNYLQINEETPRWLARQAMTQAKSGRVDA</sequence>
<comment type="caution">
    <text evidence="1">The sequence shown here is derived from an EMBL/GenBank/DDBJ whole genome shotgun (WGS) entry which is preliminary data.</text>
</comment>
<name>A0ACB7RNQ5_HYAAI</name>
<dbReference type="Proteomes" id="UP000821845">
    <property type="component" value="Chromosome 8"/>
</dbReference>
<evidence type="ECO:0000313" key="1">
    <source>
        <dbReference type="EMBL" id="KAH6923457.1"/>
    </source>
</evidence>
<evidence type="ECO:0000313" key="2">
    <source>
        <dbReference type="Proteomes" id="UP000821845"/>
    </source>
</evidence>
<organism evidence="1 2">
    <name type="scientific">Hyalomma asiaticum</name>
    <name type="common">Tick</name>
    <dbReference type="NCBI Taxonomy" id="266040"/>
    <lineage>
        <taxon>Eukaryota</taxon>
        <taxon>Metazoa</taxon>
        <taxon>Ecdysozoa</taxon>
        <taxon>Arthropoda</taxon>
        <taxon>Chelicerata</taxon>
        <taxon>Arachnida</taxon>
        <taxon>Acari</taxon>
        <taxon>Parasitiformes</taxon>
        <taxon>Ixodida</taxon>
        <taxon>Ixodoidea</taxon>
        <taxon>Ixodidae</taxon>
        <taxon>Hyalomminae</taxon>
        <taxon>Hyalomma</taxon>
    </lineage>
</organism>